<evidence type="ECO:0000313" key="20">
    <source>
        <dbReference type="Proteomes" id="UP000694558"/>
    </source>
</evidence>
<evidence type="ECO:0000259" key="18">
    <source>
        <dbReference type="Pfam" id="PF01545"/>
    </source>
</evidence>
<evidence type="ECO:0000256" key="17">
    <source>
        <dbReference type="SAM" id="MobiDB-lite"/>
    </source>
</evidence>
<reference evidence="19" key="2">
    <citation type="submission" date="2025-08" db="UniProtKB">
        <authorList>
            <consortium name="Ensembl"/>
        </authorList>
    </citation>
    <scope>IDENTIFICATION</scope>
</reference>
<comment type="caution">
    <text evidence="16">Lacks conserved residue(s) required for the propagation of feature annotation.</text>
</comment>
<dbReference type="GO" id="GO:0005794">
    <property type="term" value="C:Golgi apparatus"/>
    <property type="evidence" value="ECO:0007669"/>
    <property type="project" value="UniProtKB-SubCell"/>
</dbReference>
<dbReference type="GO" id="GO:0006882">
    <property type="term" value="P:intracellular zinc ion homeostasis"/>
    <property type="evidence" value="ECO:0007669"/>
    <property type="project" value="InterPro"/>
</dbReference>
<comment type="function">
    <text evidence="15">Zinc ion transporter mediating zinc entry from the cytosol into the lumen of organelles along the secretory pathway. By contributing to zinc ion homeostasis within the early secretory pathway, regulates the activation and folding of enzymes like alkaline phosphatases.</text>
</comment>
<evidence type="ECO:0000256" key="15">
    <source>
        <dbReference type="ARBA" id="ARBA00046010"/>
    </source>
</evidence>
<dbReference type="Gene3D" id="1.20.1510.10">
    <property type="entry name" value="Cation efflux protein transmembrane domain"/>
    <property type="match status" value="1"/>
</dbReference>
<feature type="transmembrane region" description="Helical" evidence="16">
    <location>
        <begin position="288"/>
        <end position="311"/>
    </location>
</feature>
<name>A0A8D3AVK2_SCOMX</name>
<proteinExistence type="inferred from homology"/>
<feature type="compositionally biased region" description="Basic and acidic residues" evidence="17">
    <location>
        <begin position="238"/>
        <end position="249"/>
    </location>
</feature>
<dbReference type="GO" id="GO:0016020">
    <property type="term" value="C:membrane"/>
    <property type="evidence" value="ECO:0007669"/>
    <property type="project" value="UniProtKB-SubCell"/>
</dbReference>
<keyword evidence="7 16" id="KW-0812">Transmembrane</keyword>
<evidence type="ECO:0000256" key="14">
    <source>
        <dbReference type="ARBA" id="ARBA00034634"/>
    </source>
</evidence>
<feature type="transmembrane region" description="Helical" evidence="16">
    <location>
        <begin position="262"/>
        <end position="282"/>
    </location>
</feature>
<dbReference type="Proteomes" id="UP000694558">
    <property type="component" value="Chromosome 12"/>
</dbReference>
<keyword evidence="8" id="KW-0862">Zinc</keyword>
<feature type="compositionally biased region" description="Low complexity" evidence="17">
    <location>
        <begin position="197"/>
        <end position="212"/>
    </location>
</feature>
<dbReference type="GO" id="GO:0005385">
    <property type="term" value="F:zinc ion transmembrane transporter activity"/>
    <property type="evidence" value="ECO:0007669"/>
    <property type="project" value="UniProtKB-UniRule"/>
</dbReference>
<evidence type="ECO:0000256" key="16">
    <source>
        <dbReference type="RuleBase" id="RU369017"/>
    </source>
</evidence>
<feature type="region of interest" description="Disordered" evidence="17">
    <location>
        <begin position="197"/>
        <end position="249"/>
    </location>
</feature>
<dbReference type="InterPro" id="IPR027469">
    <property type="entry name" value="Cation_efflux_TMD_sf"/>
</dbReference>
<keyword evidence="16" id="KW-0333">Golgi apparatus</keyword>
<dbReference type="GO" id="GO:0016529">
    <property type="term" value="C:sarcoplasmic reticulum"/>
    <property type="evidence" value="ECO:0007669"/>
    <property type="project" value="UniProtKB-SubCell"/>
</dbReference>
<dbReference type="InterPro" id="IPR002524">
    <property type="entry name" value="Cation_efflux"/>
</dbReference>
<accession>A0A8D3AVK2</accession>
<evidence type="ECO:0000256" key="9">
    <source>
        <dbReference type="ARBA" id="ARBA00022951"/>
    </source>
</evidence>
<keyword evidence="10 16" id="KW-1133">Transmembrane helix</keyword>
<sequence length="401" mass="44063">METKVPAELPCRSLEPHCRSVEPHCGSLEPHCGSVEPHCGSVEPHCGSVEPQCRSVEPHCRSLEPHCRSLEPHCRSLEPHCGSLESHCGSVEPHCRSLEPHCRSLEPHCRSLEPHYGSLEPHCRSLEPHCGSLESHCGSVEPHCRSLEPHCRSLEPHCRSLEPHYGSLEPHCRSVEPHYGSVDPRFSNLLTSPSLSGHGHSHSLFNGSVNHSHGGHGGHGHSHGGHGHSHGGHGGQGHSHEEPHCHDELRPTAGNKQILQGVLLHIIADTLGSIGVIISALLMQRYDLMIADPICSMLISILIGVSVVPLLKESIGILMQRTPPSLDQALPECYQRVQQLQGVYNLQEPHFWTLCTDVYIGTIKLLVAPDADTRWILSQTHHIFTQATVRQLYVQIDVAAM</sequence>
<dbReference type="InterPro" id="IPR058533">
    <property type="entry name" value="Cation_efflux_TM"/>
</dbReference>
<keyword evidence="6 16" id="KW-0813">Transport</keyword>
<comment type="similarity">
    <text evidence="4 16">Belongs to the cation diffusion facilitator (CDF) transporter (TC 2.A.4) family. SLC30A subfamily.</text>
</comment>
<evidence type="ECO:0000256" key="7">
    <source>
        <dbReference type="ARBA" id="ARBA00022692"/>
    </source>
</evidence>
<evidence type="ECO:0000313" key="19">
    <source>
        <dbReference type="Ensembl" id="ENSSMAP00000024255.2"/>
    </source>
</evidence>
<keyword evidence="11 16" id="KW-0406">Ion transport</keyword>
<dbReference type="GO" id="GO:1904257">
    <property type="term" value="P:zinc ion import into Golgi lumen"/>
    <property type="evidence" value="ECO:0007669"/>
    <property type="project" value="TreeGrafter"/>
</dbReference>
<dbReference type="AlphaFoldDB" id="A0A8D3AVK2"/>
<dbReference type="NCBIfam" id="TIGR01297">
    <property type="entry name" value="CDF"/>
    <property type="match status" value="1"/>
</dbReference>
<dbReference type="SUPFAM" id="SSF161111">
    <property type="entry name" value="Cation efflux protein transmembrane domain-like"/>
    <property type="match status" value="1"/>
</dbReference>
<comment type="function">
    <text evidence="16">Functions as a zinc transporter.</text>
</comment>
<dbReference type="PANTHER" id="PTHR45755">
    <property type="match status" value="1"/>
</dbReference>
<evidence type="ECO:0000256" key="1">
    <source>
        <dbReference type="ARBA" id="ARBA00004141"/>
    </source>
</evidence>
<dbReference type="InterPro" id="IPR045316">
    <property type="entry name" value="Msc2-like"/>
</dbReference>
<dbReference type="Ensembl" id="ENSSMAT00000024548.2">
    <property type="protein sequence ID" value="ENSSMAP00000024255.2"/>
    <property type="gene ID" value="ENSSMAG00000014812.2"/>
</dbReference>
<evidence type="ECO:0000256" key="3">
    <source>
        <dbReference type="ARBA" id="ARBA00004541"/>
    </source>
</evidence>
<keyword evidence="13" id="KW-0968">Cytoplasmic vesicle</keyword>
<organism evidence="19 20">
    <name type="scientific">Scophthalmus maximus</name>
    <name type="common">Turbot</name>
    <name type="synonym">Psetta maxima</name>
    <dbReference type="NCBI Taxonomy" id="52904"/>
    <lineage>
        <taxon>Eukaryota</taxon>
        <taxon>Metazoa</taxon>
        <taxon>Chordata</taxon>
        <taxon>Craniata</taxon>
        <taxon>Vertebrata</taxon>
        <taxon>Euteleostomi</taxon>
        <taxon>Actinopterygii</taxon>
        <taxon>Neopterygii</taxon>
        <taxon>Teleostei</taxon>
        <taxon>Neoteleostei</taxon>
        <taxon>Acanthomorphata</taxon>
        <taxon>Carangaria</taxon>
        <taxon>Pleuronectiformes</taxon>
        <taxon>Pleuronectoidei</taxon>
        <taxon>Scophthalmidae</taxon>
        <taxon>Scophthalmus</taxon>
    </lineage>
</organism>
<comment type="catalytic activity">
    <reaction evidence="14">
        <text>Zn(2+)(in) = Zn(2+)(out)</text>
        <dbReference type="Rhea" id="RHEA:29351"/>
        <dbReference type="ChEBI" id="CHEBI:29105"/>
    </reaction>
</comment>
<dbReference type="Pfam" id="PF01545">
    <property type="entry name" value="Cation_efflux"/>
    <property type="match status" value="1"/>
</dbReference>
<evidence type="ECO:0000256" key="12">
    <source>
        <dbReference type="ARBA" id="ARBA00023136"/>
    </source>
</evidence>
<dbReference type="GeneTree" id="ENSGT00940000159571"/>
<evidence type="ECO:0000256" key="2">
    <source>
        <dbReference type="ARBA" id="ARBA00004369"/>
    </source>
</evidence>
<comment type="subunit">
    <text evidence="5 16">Homooligomer.</text>
</comment>
<dbReference type="PANTHER" id="PTHR45755:SF4">
    <property type="entry name" value="ZINC TRANSPORTER 7"/>
    <property type="match status" value="1"/>
</dbReference>
<evidence type="ECO:0000256" key="11">
    <source>
        <dbReference type="ARBA" id="ARBA00023065"/>
    </source>
</evidence>
<evidence type="ECO:0000256" key="10">
    <source>
        <dbReference type="ARBA" id="ARBA00022989"/>
    </source>
</evidence>
<evidence type="ECO:0000256" key="8">
    <source>
        <dbReference type="ARBA" id="ARBA00022906"/>
    </source>
</evidence>
<evidence type="ECO:0000256" key="5">
    <source>
        <dbReference type="ARBA" id="ARBA00011182"/>
    </source>
</evidence>
<dbReference type="GO" id="GO:0031410">
    <property type="term" value="C:cytoplasmic vesicle"/>
    <property type="evidence" value="ECO:0007669"/>
    <property type="project" value="UniProtKB-SubCell"/>
</dbReference>
<feature type="domain" description="Cation efflux protein transmembrane" evidence="18">
    <location>
        <begin position="240"/>
        <end position="319"/>
    </location>
</feature>
<reference evidence="19" key="1">
    <citation type="submission" date="2023-05" db="EMBL/GenBank/DDBJ databases">
        <title>High-quality long-read genome of Scophthalmus maximus.</title>
        <authorList>
            <person name="Lien S."/>
            <person name="Martinez P."/>
        </authorList>
    </citation>
    <scope>NUCLEOTIDE SEQUENCE [LARGE SCALE GENOMIC DNA]</scope>
</reference>
<feature type="compositionally biased region" description="Basic residues" evidence="17">
    <location>
        <begin position="213"/>
        <end position="231"/>
    </location>
</feature>
<evidence type="ECO:0000256" key="13">
    <source>
        <dbReference type="ARBA" id="ARBA00023329"/>
    </source>
</evidence>
<gene>
    <name evidence="19" type="primary">SLC30A7</name>
</gene>
<evidence type="ECO:0000256" key="6">
    <source>
        <dbReference type="ARBA" id="ARBA00022448"/>
    </source>
</evidence>
<protein>
    <recommendedName>
        <fullName evidence="16">Zinc transporter</fullName>
    </recommendedName>
</protein>
<comment type="subcellular location">
    <subcellularLocation>
        <location evidence="3">Cytoplasmic vesicle</location>
    </subcellularLocation>
    <subcellularLocation>
        <location evidence="16">Golgi apparatus</location>
        <location evidence="16">trans-Golgi network membrane</location>
        <topology evidence="16">Multi-pass membrane protein</topology>
    </subcellularLocation>
    <subcellularLocation>
        <location evidence="1">Membrane</location>
        <topology evidence="1">Multi-pass membrane protein</topology>
    </subcellularLocation>
    <subcellularLocation>
        <location evidence="2">Sarcoplasmic reticulum</location>
    </subcellularLocation>
</comment>
<evidence type="ECO:0000256" key="4">
    <source>
        <dbReference type="ARBA" id="ARBA00008873"/>
    </source>
</evidence>
<keyword evidence="9" id="KW-0703">Sarcoplasmic reticulum</keyword>
<keyword evidence="8" id="KW-0864">Zinc transport</keyword>
<keyword evidence="12 16" id="KW-0472">Membrane</keyword>